<dbReference type="Pfam" id="PF02308">
    <property type="entry name" value="MgtC"/>
    <property type="match status" value="1"/>
</dbReference>
<name>A0A917BM65_9ACTN</name>
<feature type="domain" description="MgtC/SapB/SrpB/YhiD N-terminal" evidence="8">
    <location>
        <begin position="23"/>
        <end position="149"/>
    </location>
</feature>
<dbReference type="PRINTS" id="PR01837">
    <property type="entry name" value="MGTCSAPBPROT"/>
</dbReference>
<evidence type="ECO:0000259" key="8">
    <source>
        <dbReference type="Pfam" id="PF02308"/>
    </source>
</evidence>
<dbReference type="InterPro" id="IPR049177">
    <property type="entry name" value="MgtC_SapB_SrpB_YhiD_N"/>
</dbReference>
<feature type="transmembrane region" description="Helical" evidence="7">
    <location>
        <begin position="44"/>
        <end position="62"/>
    </location>
</feature>
<keyword evidence="3" id="KW-1003">Cell membrane</keyword>
<feature type="transmembrane region" description="Helical" evidence="7">
    <location>
        <begin position="82"/>
        <end position="99"/>
    </location>
</feature>
<dbReference type="RefSeq" id="WP_229660796.1">
    <property type="nucleotide sequence ID" value="NZ_BMKQ01000001.1"/>
</dbReference>
<evidence type="ECO:0000313" key="9">
    <source>
        <dbReference type="EMBL" id="GGF47921.1"/>
    </source>
</evidence>
<evidence type="ECO:0000256" key="3">
    <source>
        <dbReference type="ARBA" id="ARBA00022475"/>
    </source>
</evidence>
<accession>A0A917BM65</accession>
<dbReference type="AlphaFoldDB" id="A0A917BM65"/>
<protein>
    <submittedName>
        <fullName evidence="9">Magnesium transport MgtC family protein</fullName>
    </submittedName>
</protein>
<dbReference type="EMBL" id="BMKQ01000001">
    <property type="protein sequence ID" value="GGF47921.1"/>
    <property type="molecule type" value="Genomic_DNA"/>
</dbReference>
<evidence type="ECO:0000256" key="7">
    <source>
        <dbReference type="SAM" id="Phobius"/>
    </source>
</evidence>
<keyword evidence="5 7" id="KW-1133">Transmembrane helix</keyword>
<evidence type="ECO:0000256" key="1">
    <source>
        <dbReference type="ARBA" id="ARBA00004651"/>
    </source>
</evidence>
<comment type="caution">
    <text evidence="9">The sequence shown here is derived from an EMBL/GenBank/DDBJ whole genome shotgun (WGS) entry which is preliminary data.</text>
</comment>
<comment type="subcellular location">
    <subcellularLocation>
        <location evidence="1">Cell membrane</location>
        <topology evidence="1">Multi-pass membrane protein</topology>
    </subcellularLocation>
</comment>
<comment type="similarity">
    <text evidence="2">Belongs to the MgtC/SapB family.</text>
</comment>
<evidence type="ECO:0000256" key="2">
    <source>
        <dbReference type="ARBA" id="ARBA00009298"/>
    </source>
</evidence>
<proteinExistence type="inferred from homology"/>
<evidence type="ECO:0000313" key="10">
    <source>
        <dbReference type="Proteomes" id="UP000649179"/>
    </source>
</evidence>
<keyword evidence="6 7" id="KW-0472">Membrane</keyword>
<dbReference type="InterPro" id="IPR003416">
    <property type="entry name" value="MgtC/SapB/SrpB/YhiD_fam"/>
</dbReference>
<gene>
    <name evidence="9" type="ORF">GCM10011519_22420</name>
</gene>
<reference evidence="9" key="1">
    <citation type="journal article" date="2014" name="Int. J. Syst. Evol. Microbiol.">
        <title>Complete genome sequence of Corynebacterium casei LMG S-19264T (=DSM 44701T), isolated from a smear-ripened cheese.</title>
        <authorList>
            <consortium name="US DOE Joint Genome Institute (JGI-PGF)"/>
            <person name="Walter F."/>
            <person name="Albersmeier A."/>
            <person name="Kalinowski J."/>
            <person name="Ruckert C."/>
        </authorList>
    </citation>
    <scope>NUCLEOTIDE SEQUENCE</scope>
    <source>
        <strain evidence="9">CGMCC 1.16067</strain>
    </source>
</reference>
<evidence type="ECO:0000256" key="6">
    <source>
        <dbReference type="ARBA" id="ARBA00023136"/>
    </source>
</evidence>
<reference evidence="9" key="2">
    <citation type="submission" date="2020-09" db="EMBL/GenBank/DDBJ databases">
        <authorList>
            <person name="Sun Q."/>
            <person name="Zhou Y."/>
        </authorList>
    </citation>
    <scope>NUCLEOTIDE SEQUENCE</scope>
    <source>
        <strain evidence="9">CGMCC 1.16067</strain>
    </source>
</reference>
<keyword evidence="4 7" id="KW-0812">Transmembrane</keyword>
<organism evidence="9 10">
    <name type="scientific">Marmoricola endophyticus</name>
    <dbReference type="NCBI Taxonomy" id="2040280"/>
    <lineage>
        <taxon>Bacteria</taxon>
        <taxon>Bacillati</taxon>
        <taxon>Actinomycetota</taxon>
        <taxon>Actinomycetes</taxon>
        <taxon>Propionibacteriales</taxon>
        <taxon>Nocardioidaceae</taxon>
        <taxon>Marmoricola</taxon>
    </lineage>
</organism>
<dbReference type="Proteomes" id="UP000649179">
    <property type="component" value="Unassembled WGS sequence"/>
</dbReference>
<evidence type="ECO:0000256" key="5">
    <source>
        <dbReference type="ARBA" id="ARBA00022989"/>
    </source>
</evidence>
<dbReference type="PANTHER" id="PTHR33778:SF1">
    <property type="entry name" value="MAGNESIUM TRANSPORTER YHID-RELATED"/>
    <property type="match status" value="1"/>
</dbReference>
<dbReference type="PANTHER" id="PTHR33778">
    <property type="entry name" value="PROTEIN MGTC"/>
    <property type="match status" value="1"/>
</dbReference>
<feature type="transmembrane region" description="Helical" evidence="7">
    <location>
        <begin position="120"/>
        <end position="146"/>
    </location>
</feature>
<sequence length="251" mass="25660">MTTYDAWDLLTGPGQGVLQVGELVAAFGLSALVGLERELRGKSAGLRTQTIVGVSAALMMLVSKYGFGDVLGGDVVLDPSRVAAQIVSGVGFLGAGLIITRQGAVRGLTTAAAVWETAGIGMAAGAGLVLLAVVVVVLHFAVVLGLPPLLARLPGRIPGSQRLHVMYVDGHGVLRQVLTECGRQHWTVTGLAADPPGVSDITESINAVDPSEPDQVGVVLTLSGSGVRDAARVLGVLDGVTTITVQDEEAE</sequence>
<keyword evidence="10" id="KW-1185">Reference proteome</keyword>
<feature type="transmembrane region" description="Helical" evidence="7">
    <location>
        <begin position="16"/>
        <end position="35"/>
    </location>
</feature>
<evidence type="ECO:0000256" key="4">
    <source>
        <dbReference type="ARBA" id="ARBA00022692"/>
    </source>
</evidence>
<dbReference type="GO" id="GO:0005886">
    <property type="term" value="C:plasma membrane"/>
    <property type="evidence" value="ECO:0007669"/>
    <property type="project" value="UniProtKB-SubCell"/>
</dbReference>